<evidence type="ECO:0000313" key="4">
    <source>
        <dbReference type="EnsemblPlants" id="KRH04544"/>
    </source>
</evidence>
<protein>
    <recommendedName>
        <fullName evidence="2">No apical meristem-associated C-terminal domain-containing protein</fullName>
    </recommendedName>
</protein>
<dbReference type="Pfam" id="PF14303">
    <property type="entry name" value="NAM-associated"/>
    <property type="match status" value="1"/>
</dbReference>
<sequence>MCFIVDASEGEVKVRPREGVAVVAGGVDECGHEGEEEDTEERRRRGSFRRCCWREKKKYIVKRRKDVLEREKKLSRKEVEPPTSGSSQNPQIYSQPSTPTNSNTCYRLSLSNIVLPSNEIESPVGVDGIQLDEGDENSSGKKSRTAFSVTEDVILIRSWLNVSKDSIIGVDQTSKQYWARIKNAYNNDDMRQSGQFCERSWTQLKSRWNKIHPLVQKFNGCYKQADKPRRSGSSEKDVLADAHMIYSQDTGKKFEVEHAWLLLKDQSKFDAEFMSKTKVSTSGNYSSSSNPETPIEVEEYDRPSPMSRPIGQKAAKRKSKGKECHNTLNLSSIESEAQEKRLQEQERRMEYEILMKDISNMSEQQRKDHEKYCDHIRKKLGY</sequence>
<organism evidence="3">
    <name type="scientific">Glycine max</name>
    <name type="common">Soybean</name>
    <name type="synonym">Glycine hispida</name>
    <dbReference type="NCBI Taxonomy" id="3847"/>
    <lineage>
        <taxon>Eukaryota</taxon>
        <taxon>Viridiplantae</taxon>
        <taxon>Streptophyta</taxon>
        <taxon>Embryophyta</taxon>
        <taxon>Tracheophyta</taxon>
        <taxon>Spermatophyta</taxon>
        <taxon>Magnoliopsida</taxon>
        <taxon>eudicotyledons</taxon>
        <taxon>Gunneridae</taxon>
        <taxon>Pentapetalae</taxon>
        <taxon>rosids</taxon>
        <taxon>fabids</taxon>
        <taxon>Fabales</taxon>
        <taxon>Fabaceae</taxon>
        <taxon>Papilionoideae</taxon>
        <taxon>50 kb inversion clade</taxon>
        <taxon>NPAAA clade</taxon>
        <taxon>indigoferoid/millettioid clade</taxon>
        <taxon>Phaseoleae</taxon>
        <taxon>Glycine</taxon>
        <taxon>Glycine subgen. Soja</taxon>
    </lineage>
</organism>
<dbReference type="InterPro" id="IPR029466">
    <property type="entry name" value="NAM-associated_C"/>
</dbReference>
<dbReference type="AlphaFoldDB" id="A0A0R0FE63"/>
<evidence type="ECO:0000256" key="1">
    <source>
        <dbReference type="SAM" id="MobiDB-lite"/>
    </source>
</evidence>
<proteinExistence type="predicted"/>
<feature type="domain" description="No apical meristem-associated C-terminal" evidence="2">
    <location>
        <begin position="252"/>
        <end position="367"/>
    </location>
</feature>
<dbReference type="OrthoDB" id="1406386at2759"/>
<keyword evidence="5" id="KW-1185">Reference proteome</keyword>
<name>A0A0R0FE63_SOYBN</name>
<feature type="region of interest" description="Disordered" evidence="1">
    <location>
        <begin position="279"/>
        <end position="344"/>
    </location>
</feature>
<evidence type="ECO:0000313" key="5">
    <source>
        <dbReference type="Proteomes" id="UP000008827"/>
    </source>
</evidence>
<reference evidence="4" key="2">
    <citation type="submission" date="2018-02" db="UniProtKB">
        <authorList>
            <consortium name="EnsemblPlants"/>
        </authorList>
    </citation>
    <scope>IDENTIFICATION</scope>
    <source>
        <strain evidence="4">Williams 82</strain>
    </source>
</reference>
<dbReference type="PaxDb" id="3847-GLYMA17G18472.1"/>
<dbReference type="EnsemblPlants" id="KRH04544">
    <property type="protein sequence ID" value="KRH04544"/>
    <property type="gene ID" value="GLYMA_17G168800"/>
</dbReference>
<feature type="compositionally biased region" description="Polar residues" evidence="1">
    <location>
        <begin position="83"/>
        <end position="100"/>
    </location>
</feature>
<dbReference type="Gramene" id="KRH04544">
    <property type="protein sequence ID" value="KRH04544"/>
    <property type="gene ID" value="GLYMA_17G168800"/>
</dbReference>
<accession>A0A0R0FE63</accession>
<feature type="compositionally biased region" description="Low complexity" evidence="1">
    <location>
        <begin position="280"/>
        <end position="289"/>
    </location>
</feature>
<dbReference type="InParanoid" id="A0A0R0FE63"/>
<dbReference type="FunCoup" id="A0A0R0FE63">
    <property type="interactions" value="78"/>
</dbReference>
<dbReference type="OMA" id="DECGHEG"/>
<evidence type="ECO:0000259" key="2">
    <source>
        <dbReference type="Pfam" id="PF14303"/>
    </source>
</evidence>
<evidence type="ECO:0000313" key="3">
    <source>
        <dbReference type="EMBL" id="KRH04544.1"/>
    </source>
</evidence>
<dbReference type="PANTHER" id="PTHR45023">
    <property type="match status" value="1"/>
</dbReference>
<reference evidence="3 4" key="1">
    <citation type="journal article" date="2010" name="Nature">
        <title>Genome sequence of the palaeopolyploid soybean.</title>
        <authorList>
            <person name="Schmutz J."/>
            <person name="Cannon S.B."/>
            <person name="Schlueter J."/>
            <person name="Ma J."/>
            <person name="Mitros T."/>
            <person name="Nelson W."/>
            <person name="Hyten D.L."/>
            <person name="Song Q."/>
            <person name="Thelen J.J."/>
            <person name="Cheng J."/>
            <person name="Xu D."/>
            <person name="Hellsten U."/>
            <person name="May G.D."/>
            <person name="Yu Y."/>
            <person name="Sakurai T."/>
            <person name="Umezawa T."/>
            <person name="Bhattacharyya M.K."/>
            <person name="Sandhu D."/>
            <person name="Valliyodan B."/>
            <person name="Lindquist E."/>
            <person name="Peto M."/>
            <person name="Grant D."/>
            <person name="Shu S."/>
            <person name="Goodstein D."/>
            <person name="Barry K."/>
            <person name="Futrell-Griggs M."/>
            <person name="Abernathy B."/>
            <person name="Du J."/>
            <person name="Tian Z."/>
            <person name="Zhu L."/>
            <person name="Gill N."/>
            <person name="Joshi T."/>
            <person name="Libault M."/>
            <person name="Sethuraman A."/>
            <person name="Zhang X.-C."/>
            <person name="Shinozaki K."/>
            <person name="Nguyen H.T."/>
            <person name="Wing R.A."/>
            <person name="Cregan P."/>
            <person name="Specht J."/>
            <person name="Grimwood J."/>
            <person name="Rokhsar D."/>
            <person name="Stacey G."/>
            <person name="Shoemaker R.C."/>
            <person name="Jackson S.A."/>
        </authorList>
    </citation>
    <scope>NUCLEOTIDE SEQUENCE [LARGE SCALE GENOMIC DNA]</scope>
    <source>
        <strain evidence="4">cv. Williams 82</strain>
        <tissue evidence="3">Callus</tissue>
    </source>
</reference>
<dbReference type="Proteomes" id="UP000008827">
    <property type="component" value="Chromosome 17"/>
</dbReference>
<feature type="compositionally biased region" description="Polar residues" evidence="1">
    <location>
        <begin position="326"/>
        <end position="335"/>
    </location>
</feature>
<dbReference type="STRING" id="3847.A0A0R0FE63"/>
<dbReference type="PANTHER" id="PTHR45023:SF4">
    <property type="entry name" value="GLYCINE-RICH PROTEIN-RELATED"/>
    <property type="match status" value="1"/>
</dbReference>
<feature type="region of interest" description="Disordered" evidence="1">
    <location>
        <begin position="72"/>
        <end position="100"/>
    </location>
</feature>
<gene>
    <name evidence="3" type="ORF">GLYMA_17G168800</name>
</gene>
<reference evidence="3" key="3">
    <citation type="submission" date="2018-07" db="EMBL/GenBank/DDBJ databases">
        <title>WGS assembly of Glycine max.</title>
        <authorList>
            <person name="Schmutz J."/>
            <person name="Cannon S."/>
            <person name="Schlueter J."/>
            <person name="Ma J."/>
            <person name="Mitros T."/>
            <person name="Nelson W."/>
            <person name="Hyten D."/>
            <person name="Song Q."/>
            <person name="Thelen J."/>
            <person name="Cheng J."/>
            <person name="Xu D."/>
            <person name="Hellsten U."/>
            <person name="May G."/>
            <person name="Yu Y."/>
            <person name="Sakurai T."/>
            <person name="Umezawa T."/>
            <person name="Bhattacharyya M."/>
            <person name="Sandhu D."/>
            <person name="Valliyodan B."/>
            <person name="Lindquist E."/>
            <person name="Peto M."/>
            <person name="Grant D."/>
            <person name="Shu S."/>
            <person name="Goodstein D."/>
            <person name="Barry K."/>
            <person name="Futrell-Griggs M."/>
            <person name="Abernathy B."/>
            <person name="Du J."/>
            <person name="Tian Z."/>
            <person name="Zhu L."/>
            <person name="Gill N."/>
            <person name="Joshi T."/>
            <person name="Libault M."/>
            <person name="Sethuraman A."/>
            <person name="Zhang X."/>
            <person name="Shinozaki K."/>
            <person name="Nguyen H."/>
            <person name="Wing R."/>
            <person name="Cregan P."/>
            <person name="Specht J."/>
            <person name="Grimwood J."/>
            <person name="Rokhsar D."/>
            <person name="Stacey G."/>
            <person name="Shoemaker R."/>
            <person name="Jackson S."/>
        </authorList>
    </citation>
    <scope>NUCLEOTIDE SEQUENCE</scope>
    <source>
        <tissue evidence="3">Callus</tissue>
    </source>
</reference>
<dbReference type="EMBL" id="CM000850">
    <property type="protein sequence ID" value="KRH04544.1"/>
    <property type="molecule type" value="Genomic_DNA"/>
</dbReference>